<organism evidence="1 2">
    <name type="scientific">Ridgeia piscesae</name>
    <name type="common">Tubeworm</name>
    <dbReference type="NCBI Taxonomy" id="27915"/>
    <lineage>
        <taxon>Eukaryota</taxon>
        <taxon>Metazoa</taxon>
        <taxon>Spiralia</taxon>
        <taxon>Lophotrochozoa</taxon>
        <taxon>Annelida</taxon>
        <taxon>Polychaeta</taxon>
        <taxon>Sedentaria</taxon>
        <taxon>Canalipalpata</taxon>
        <taxon>Sabellida</taxon>
        <taxon>Siboglinidae</taxon>
        <taxon>Ridgeia</taxon>
    </lineage>
</organism>
<reference evidence="1" key="1">
    <citation type="journal article" date="2023" name="Mol. Biol. Evol.">
        <title>Third-Generation Sequencing Reveals the Adaptive Role of the Epigenome in Three Deep-Sea Polychaetes.</title>
        <authorList>
            <person name="Perez M."/>
            <person name="Aroh O."/>
            <person name="Sun Y."/>
            <person name="Lan Y."/>
            <person name="Juniper S.K."/>
            <person name="Young C.R."/>
            <person name="Angers B."/>
            <person name="Qian P.Y."/>
        </authorList>
    </citation>
    <scope>NUCLEOTIDE SEQUENCE</scope>
    <source>
        <strain evidence="1">R07B-5</strain>
    </source>
</reference>
<gene>
    <name evidence="1" type="ORF">NP493_1988g00014</name>
</gene>
<evidence type="ECO:0000313" key="2">
    <source>
        <dbReference type="Proteomes" id="UP001209878"/>
    </source>
</evidence>
<name>A0AAD9JND0_RIDPI</name>
<comment type="caution">
    <text evidence="1">The sequence shown here is derived from an EMBL/GenBank/DDBJ whole genome shotgun (WGS) entry which is preliminary data.</text>
</comment>
<sequence>MRVVAAVCASVAEFNEGIGMTVERTFALMAIATGQQRKKLTETNYAGRTAGQVSAGRAVGYDVQIFAVRADCWAGQEMNNIRGGAVSTHQLLLYSLLQLVQMTFPQQQFLVLHNKLGHLHNKSYDCCDNSEDCELCTGQRDDQRHGG</sequence>
<protein>
    <submittedName>
        <fullName evidence="1">Uncharacterized protein</fullName>
    </submittedName>
</protein>
<proteinExistence type="predicted"/>
<evidence type="ECO:0000313" key="1">
    <source>
        <dbReference type="EMBL" id="KAK2156224.1"/>
    </source>
</evidence>
<dbReference type="Proteomes" id="UP001209878">
    <property type="component" value="Unassembled WGS sequence"/>
</dbReference>
<accession>A0AAD9JND0</accession>
<keyword evidence="2" id="KW-1185">Reference proteome</keyword>
<dbReference type="AlphaFoldDB" id="A0AAD9JND0"/>
<dbReference type="EMBL" id="JAODUO010001988">
    <property type="protein sequence ID" value="KAK2156224.1"/>
    <property type="molecule type" value="Genomic_DNA"/>
</dbReference>